<gene>
    <name evidence="4" type="ORF">J3U87_15600</name>
</gene>
<protein>
    <recommendedName>
        <fullName evidence="1">Probable pectate lyase C</fullName>
    </recommendedName>
</protein>
<dbReference type="SUPFAM" id="SSF51126">
    <property type="entry name" value="Pectin lyase-like"/>
    <property type="match status" value="1"/>
</dbReference>
<sequence length="532" mass="57369">MNSNLKYYVATLFLMSFFAPAQDFFVATTGNDGNPGTQAQPWATITHALGNVPDGATIQVMDGTYEGTVTLVGDFTQGVLVRAQNPLQAVLENQGPVVVCTQAKGITLQGFEMRQTTFGGDPFVVEIRDGIGEPGGTDAVERITLTGNVIHDSFSQDIVRIHGGAREIAVRGNVFYNQGPQTQAGEHVEINGANDISVSDNVFFNDFEGSGRVNTNSFGSFVIVKNSEQLSTVGDVDIRRNIFLNWQGFAEHSFITLGDEGLAFHEAVGVTIENNLMLGNATHIMRSSFVIRGGSDILIRNNTISGDLPCLAYTVQMVREGQNPVNDNVRFINNIWSDQAGTFGSRSPGDNQDFSDTPVADTNSFTLNNNLYFNDDNAIPFDQFELINMTDDANAIEDDPLLMPPPENITLPRWNGSAFLSGATSIRAEFERLATTYGTPGPGSAVIGAGAEGPGDDLFGNTRGSVADVGAVEVNPCGAVIDLDGDNDLDLDDLYLMASRWTSDDDLTDLDDDNRVTVLDMTELENHRGSCD</sequence>
<proteinExistence type="predicted"/>
<dbReference type="InterPro" id="IPR012334">
    <property type="entry name" value="Pectin_lyas_fold"/>
</dbReference>
<keyword evidence="2" id="KW-0732">Signal</keyword>
<dbReference type="Pfam" id="PF07602">
    <property type="entry name" value="DUF1565"/>
    <property type="match status" value="1"/>
</dbReference>
<dbReference type="Gene3D" id="2.160.20.10">
    <property type="entry name" value="Single-stranded right-handed beta-helix, Pectin lyase-like"/>
    <property type="match status" value="1"/>
</dbReference>
<evidence type="ECO:0000313" key="5">
    <source>
        <dbReference type="Proteomes" id="UP000663929"/>
    </source>
</evidence>
<dbReference type="InterPro" id="IPR011459">
    <property type="entry name" value="DUF1565"/>
</dbReference>
<feature type="domain" description="DUF1565" evidence="3">
    <location>
        <begin position="29"/>
        <end position="66"/>
    </location>
</feature>
<evidence type="ECO:0000313" key="4">
    <source>
        <dbReference type="EMBL" id="QTD53872.1"/>
    </source>
</evidence>
<name>A0A8A4TY33_SULCO</name>
<evidence type="ECO:0000259" key="3">
    <source>
        <dbReference type="Pfam" id="PF07602"/>
    </source>
</evidence>
<dbReference type="PROSITE" id="PS00018">
    <property type="entry name" value="EF_HAND_1"/>
    <property type="match status" value="1"/>
</dbReference>
<feature type="chain" id="PRO_5035295021" description="Probable pectate lyase C" evidence="2">
    <location>
        <begin position="22"/>
        <end position="532"/>
    </location>
</feature>
<evidence type="ECO:0000256" key="2">
    <source>
        <dbReference type="SAM" id="SignalP"/>
    </source>
</evidence>
<dbReference type="RefSeq" id="WP_237383972.1">
    <property type="nucleotide sequence ID" value="NZ_CP071793.1"/>
</dbReference>
<feature type="signal peptide" evidence="2">
    <location>
        <begin position="1"/>
        <end position="21"/>
    </location>
</feature>
<dbReference type="InterPro" id="IPR018247">
    <property type="entry name" value="EF_Hand_1_Ca_BS"/>
</dbReference>
<keyword evidence="5" id="KW-1185">Reference proteome</keyword>
<reference evidence="4" key="1">
    <citation type="submission" date="2021-03" db="EMBL/GenBank/DDBJ databases">
        <title>Acanthopleuribacteraceae sp. M133.</title>
        <authorList>
            <person name="Wang G."/>
        </authorList>
    </citation>
    <scope>NUCLEOTIDE SEQUENCE</scope>
    <source>
        <strain evidence="4">M133</strain>
    </source>
</reference>
<organism evidence="4 5">
    <name type="scientific">Sulfidibacter corallicola</name>
    <dbReference type="NCBI Taxonomy" id="2818388"/>
    <lineage>
        <taxon>Bacteria</taxon>
        <taxon>Pseudomonadati</taxon>
        <taxon>Acidobacteriota</taxon>
        <taxon>Holophagae</taxon>
        <taxon>Acanthopleuribacterales</taxon>
        <taxon>Acanthopleuribacteraceae</taxon>
        <taxon>Sulfidibacter</taxon>
    </lineage>
</organism>
<dbReference type="KEGG" id="scor:J3U87_15600"/>
<dbReference type="EMBL" id="CP071793">
    <property type="protein sequence ID" value="QTD53872.1"/>
    <property type="molecule type" value="Genomic_DNA"/>
</dbReference>
<dbReference type="AlphaFoldDB" id="A0A8A4TY33"/>
<dbReference type="Proteomes" id="UP000663929">
    <property type="component" value="Chromosome"/>
</dbReference>
<accession>A0A8A4TY33</accession>
<dbReference type="InterPro" id="IPR011050">
    <property type="entry name" value="Pectin_lyase_fold/virulence"/>
</dbReference>
<evidence type="ECO:0000256" key="1">
    <source>
        <dbReference type="ARBA" id="ARBA00016512"/>
    </source>
</evidence>